<keyword evidence="2" id="KW-0732">Signal</keyword>
<dbReference type="Gene3D" id="3.40.190.150">
    <property type="entry name" value="Bordetella uptake gene, domain 1"/>
    <property type="match status" value="1"/>
</dbReference>
<reference evidence="3 4" key="1">
    <citation type="submission" date="2019-03" db="EMBL/GenBank/DDBJ databases">
        <title>Genomic Encyclopedia of Type Strains, Phase IV (KMG-IV): sequencing the most valuable type-strain genomes for metagenomic binning, comparative biology and taxonomic classification.</title>
        <authorList>
            <person name="Goeker M."/>
        </authorList>
    </citation>
    <scope>NUCLEOTIDE SEQUENCE [LARGE SCALE GENOMIC DNA]</scope>
    <source>
        <strain evidence="3 4">DSM 25287</strain>
    </source>
</reference>
<protein>
    <submittedName>
        <fullName evidence="3">Tripartite-type tricarboxylate transporter receptor subunit TctC</fullName>
    </submittedName>
</protein>
<evidence type="ECO:0000256" key="1">
    <source>
        <dbReference type="ARBA" id="ARBA00006987"/>
    </source>
</evidence>
<dbReference type="PANTHER" id="PTHR42928">
    <property type="entry name" value="TRICARBOXYLATE-BINDING PROTEIN"/>
    <property type="match status" value="1"/>
</dbReference>
<feature type="chain" id="PRO_5020889747" evidence="2">
    <location>
        <begin position="28"/>
        <end position="327"/>
    </location>
</feature>
<name>A0A4R2LDF4_9GAMM</name>
<dbReference type="PIRSF" id="PIRSF017082">
    <property type="entry name" value="YflP"/>
    <property type="match status" value="1"/>
</dbReference>
<dbReference type="Gene3D" id="3.40.190.10">
    <property type="entry name" value="Periplasmic binding protein-like II"/>
    <property type="match status" value="1"/>
</dbReference>
<feature type="signal peptide" evidence="2">
    <location>
        <begin position="1"/>
        <end position="27"/>
    </location>
</feature>
<dbReference type="InterPro" id="IPR042100">
    <property type="entry name" value="Bug_dom1"/>
</dbReference>
<gene>
    <name evidence="3" type="ORF">EV699_11179</name>
</gene>
<dbReference type="AlphaFoldDB" id="A0A4R2LDF4"/>
<evidence type="ECO:0000256" key="2">
    <source>
        <dbReference type="SAM" id="SignalP"/>
    </source>
</evidence>
<proteinExistence type="inferred from homology"/>
<evidence type="ECO:0000313" key="3">
    <source>
        <dbReference type="EMBL" id="TCO80878.1"/>
    </source>
</evidence>
<accession>A0A4R2LDF4</accession>
<keyword evidence="4" id="KW-1185">Reference proteome</keyword>
<dbReference type="RefSeq" id="WP_132542623.1">
    <property type="nucleotide sequence ID" value="NZ_SLWY01000011.1"/>
</dbReference>
<comment type="caution">
    <text evidence="3">The sequence shown here is derived from an EMBL/GenBank/DDBJ whole genome shotgun (WGS) entry which is preliminary data.</text>
</comment>
<keyword evidence="3" id="KW-0675">Receptor</keyword>
<dbReference type="Proteomes" id="UP000295765">
    <property type="component" value="Unassembled WGS sequence"/>
</dbReference>
<dbReference type="SUPFAM" id="SSF53850">
    <property type="entry name" value="Periplasmic binding protein-like II"/>
    <property type="match status" value="1"/>
</dbReference>
<comment type="similarity">
    <text evidence="1">Belongs to the UPF0065 (bug) family.</text>
</comment>
<dbReference type="Pfam" id="PF03401">
    <property type="entry name" value="TctC"/>
    <property type="match status" value="1"/>
</dbReference>
<dbReference type="PANTHER" id="PTHR42928:SF5">
    <property type="entry name" value="BLR1237 PROTEIN"/>
    <property type="match status" value="1"/>
</dbReference>
<organism evidence="3 4">
    <name type="scientific">Plasticicumulans lactativorans</name>
    <dbReference type="NCBI Taxonomy" id="1133106"/>
    <lineage>
        <taxon>Bacteria</taxon>
        <taxon>Pseudomonadati</taxon>
        <taxon>Pseudomonadota</taxon>
        <taxon>Gammaproteobacteria</taxon>
        <taxon>Candidatus Competibacteraceae</taxon>
        <taxon>Plasticicumulans</taxon>
    </lineage>
</organism>
<sequence>MRTAVFPTWARKCALMLVALAAFSASAAEWPEKTVTVVVPFPPGGPSDIVARPITTRLAEVFGKPFIIDNRGGAGGNIGTDLVAKSAPDGHTLLISSSAPIVINPSLYKKLAFDPAKDLAPITMLAKVPLVLAAHPSVPAKDLQELVALIKSKDGNFQYASSGSGTPQHMTGELFKTTAKLDMIHVPYKGSAPAITDLMGGHVPVMFDSLIAILPHIKAGKVKAIAVTSAQRSPQLPDVPTFIEAGYPGFEAYAWYGFFTRAGTPPAVIDRINAETLKIMKTPEFSQRLEEMGSAFVGDTPDNFRAFITSETAKWAKVVKESGATVD</sequence>
<dbReference type="OrthoDB" id="5171643at2"/>
<dbReference type="InterPro" id="IPR005064">
    <property type="entry name" value="BUG"/>
</dbReference>
<dbReference type="EMBL" id="SLWY01000011">
    <property type="protein sequence ID" value="TCO80878.1"/>
    <property type="molecule type" value="Genomic_DNA"/>
</dbReference>
<dbReference type="CDD" id="cd13578">
    <property type="entry name" value="PBP2_Bug27"/>
    <property type="match status" value="1"/>
</dbReference>
<evidence type="ECO:0000313" key="4">
    <source>
        <dbReference type="Proteomes" id="UP000295765"/>
    </source>
</evidence>